<organism evidence="1 2">
    <name type="scientific">Tumebacillus permanentifrigoris</name>
    <dbReference type="NCBI Taxonomy" id="378543"/>
    <lineage>
        <taxon>Bacteria</taxon>
        <taxon>Bacillati</taxon>
        <taxon>Bacillota</taxon>
        <taxon>Bacilli</taxon>
        <taxon>Bacillales</taxon>
        <taxon>Alicyclobacillaceae</taxon>
        <taxon>Tumebacillus</taxon>
    </lineage>
</organism>
<dbReference type="RefSeq" id="WP_109689495.1">
    <property type="nucleotide sequence ID" value="NZ_QGGL01000009.1"/>
</dbReference>
<dbReference type="OrthoDB" id="2382133at2"/>
<proteinExistence type="predicted"/>
<name>A0A316D9L1_9BACL</name>
<dbReference type="AlphaFoldDB" id="A0A316D9L1"/>
<comment type="caution">
    <text evidence="1">The sequence shown here is derived from an EMBL/GenBank/DDBJ whole genome shotgun (WGS) entry which is preliminary data.</text>
</comment>
<evidence type="ECO:0000313" key="1">
    <source>
        <dbReference type="EMBL" id="PWK12784.1"/>
    </source>
</evidence>
<sequence length="93" mass="10531">MTMSETLKLMAIAQSARQIEYSLGELEGVTNAVVSPEFNPQVLSQRLQDIRNRMQKELRNIEYVVSQGNVPKSQQELEIGIKVQEAINEISQI</sequence>
<dbReference type="EMBL" id="QGGL01000009">
    <property type="protein sequence ID" value="PWK12784.1"/>
    <property type="molecule type" value="Genomic_DNA"/>
</dbReference>
<reference evidence="1 2" key="1">
    <citation type="submission" date="2018-05" db="EMBL/GenBank/DDBJ databases">
        <title>Genomic Encyclopedia of Type Strains, Phase IV (KMG-IV): sequencing the most valuable type-strain genomes for metagenomic binning, comparative biology and taxonomic classification.</title>
        <authorList>
            <person name="Goeker M."/>
        </authorList>
    </citation>
    <scope>NUCLEOTIDE SEQUENCE [LARGE SCALE GENOMIC DNA]</scope>
    <source>
        <strain evidence="1 2">DSM 18773</strain>
    </source>
</reference>
<gene>
    <name evidence="1" type="ORF">C7459_109146</name>
</gene>
<dbReference type="Proteomes" id="UP000245634">
    <property type="component" value="Unassembled WGS sequence"/>
</dbReference>
<accession>A0A316D9L1</accession>
<protein>
    <submittedName>
        <fullName evidence="1">Uncharacterized protein</fullName>
    </submittedName>
</protein>
<evidence type="ECO:0000313" key="2">
    <source>
        <dbReference type="Proteomes" id="UP000245634"/>
    </source>
</evidence>
<keyword evidence="2" id="KW-1185">Reference proteome</keyword>